<dbReference type="InterPro" id="IPR009181">
    <property type="entry name" value="Methan_mark_8"/>
</dbReference>
<proteinExistence type="predicted"/>
<dbReference type="GeneID" id="24793313"/>
<reference evidence="1 2" key="1">
    <citation type="submission" date="2013-12" db="EMBL/GenBank/DDBJ databases">
        <title>The complete genome sequence of Methanobacterium sp. BRM9.</title>
        <authorList>
            <consortium name="Pastoral Greenhouse Gas Research Consortium"/>
            <person name="Kelly W.J."/>
            <person name="Leahy S.C."/>
            <person name="Perry R."/>
            <person name="Li D."/>
            <person name="Altermann E."/>
            <person name="Lambie S.C."/>
            <person name="Attwood G.T."/>
        </authorList>
    </citation>
    <scope>NUCLEOTIDE SEQUENCE [LARGE SCALE GENOMIC DNA]</scope>
    <source>
        <strain evidence="1 2">BRM9</strain>
    </source>
</reference>
<gene>
    <name evidence="1" type="ORF">BRM9_2145</name>
</gene>
<evidence type="ECO:0000313" key="2">
    <source>
        <dbReference type="Proteomes" id="UP000029661"/>
    </source>
</evidence>
<evidence type="ECO:0000313" key="1">
    <source>
        <dbReference type="EMBL" id="AIS32947.1"/>
    </source>
</evidence>
<name>A0A089ZFR8_METFO</name>
<dbReference type="PIRSF" id="PIRSF004929">
    <property type="entry name" value="UCP004929"/>
    <property type="match status" value="1"/>
</dbReference>
<sequence length="276" mass="30216">MDEHVMEALGKAKIIIRDGKVVEVEEPQVAYCPLFHKYRGIEKITPQIIKENMEFRINDFGMCTNQRELKMADFLSFGISEILGTLLDEGIIQCAIIVCEGCGTVIVEDPELAQGIGGRVSGIISTTPLTELINSVGQDKVLNPENAEIDQVKGVLKAIDEGYTKIGVTIASADDAKSIREIESKQEGVKIYIFAVHTTATSYEDAEVLFEYADVITACASLQIRNLAAEKNAFSVGASIPIYAASYEGEKFLKLRIEKIGGIKEKKDAKIPDPLI</sequence>
<dbReference type="NCBIfam" id="TIGR03275">
    <property type="entry name" value="methan_mark_8"/>
    <property type="match status" value="1"/>
</dbReference>
<dbReference type="EMBL" id="CP006933">
    <property type="protein sequence ID" value="AIS32947.1"/>
    <property type="molecule type" value="Genomic_DNA"/>
</dbReference>
<organism evidence="1 2">
    <name type="scientific">Methanobacterium formicicum</name>
    <dbReference type="NCBI Taxonomy" id="2162"/>
    <lineage>
        <taxon>Archaea</taxon>
        <taxon>Methanobacteriati</taxon>
        <taxon>Methanobacteriota</taxon>
        <taxon>Methanomada group</taxon>
        <taxon>Methanobacteria</taxon>
        <taxon>Methanobacteriales</taxon>
        <taxon>Methanobacteriaceae</taxon>
        <taxon>Methanobacterium</taxon>
    </lineage>
</organism>
<dbReference type="STRING" id="2162.BRM9_2145"/>
<dbReference type="KEGG" id="mfc:BRM9_2145"/>
<dbReference type="OrthoDB" id="358516at2157"/>
<accession>A0A089ZFR8</accession>
<dbReference type="AlphaFoldDB" id="A0A089ZFR8"/>
<dbReference type="Proteomes" id="UP000029661">
    <property type="component" value="Chromosome"/>
</dbReference>
<dbReference type="RefSeq" id="WP_048086126.1">
    <property type="nucleotide sequence ID" value="NZ_CP006933.1"/>
</dbReference>
<dbReference type="Pfam" id="PF09872">
    <property type="entry name" value="DUF2099"/>
    <property type="match status" value="1"/>
</dbReference>
<protein>
    <submittedName>
        <fullName evidence="1">Methanogenesis marker protein 8</fullName>
    </submittedName>
</protein>